<accession>A0A8J3GDM5</accession>
<dbReference type="EMBL" id="BMXG01000002">
    <property type="protein sequence ID" value="GHB92701.1"/>
    <property type="molecule type" value="Genomic_DNA"/>
</dbReference>
<sequence>MDPETVLVGVNGDRAQIQLGGATENTDGDFTTVGNKKLIHVLERLIRGCFCQGLPAFSLAKQVLFWESNLMRMLRLALILFAAIAALHAQEIPEGFRVQKLPMGGKALMPKDWHYEGGGLDNGFMYVFSKEEMTGEGYETGFRIQGFFKVSEAGFKPSEAAAQNLEKFKSNAKSVIKVCDEYDQGPFRVRCLEAIQPNPHNAADDYHVIYSFFWNDDADMVVVSMFGAPESTWPEAELIYKEMQGFVLFDPSKAKE</sequence>
<protein>
    <submittedName>
        <fullName evidence="1">Uncharacterized protein</fullName>
    </submittedName>
</protein>
<keyword evidence="2" id="KW-1185">Reference proteome</keyword>
<organism evidence="1 2">
    <name type="scientific">Cerasicoccus arenae</name>
    <dbReference type="NCBI Taxonomy" id="424488"/>
    <lineage>
        <taxon>Bacteria</taxon>
        <taxon>Pseudomonadati</taxon>
        <taxon>Verrucomicrobiota</taxon>
        <taxon>Opitutia</taxon>
        <taxon>Puniceicoccales</taxon>
        <taxon>Cerasicoccaceae</taxon>
        <taxon>Cerasicoccus</taxon>
    </lineage>
</organism>
<evidence type="ECO:0000313" key="1">
    <source>
        <dbReference type="EMBL" id="GHB92701.1"/>
    </source>
</evidence>
<evidence type="ECO:0000313" key="2">
    <source>
        <dbReference type="Proteomes" id="UP000642829"/>
    </source>
</evidence>
<reference evidence="1" key="2">
    <citation type="submission" date="2020-09" db="EMBL/GenBank/DDBJ databases">
        <authorList>
            <person name="Sun Q."/>
            <person name="Kim S."/>
        </authorList>
    </citation>
    <scope>NUCLEOTIDE SEQUENCE</scope>
    <source>
        <strain evidence="1">KCTC 12870</strain>
    </source>
</reference>
<name>A0A8J3GDM5_9BACT</name>
<dbReference type="AlphaFoldDB" id="A0A8J3GDM5"/>
<proteinExistence type="predicted"/>
<comment type="caution">
    <text evidence="1">The sequence shown here is derived from an EMBL/GenBank/DDBJ whole genome shotgun (WGS) entry which is preliminary data.</text>
</comment>
<dbReference type="Proteomes" id="UP000642829">
    <property type="component" value="Unassembled WGS sequence"/>
</dbReference>
<gene>
    <name evidence="1" type="ORF">GCM10007047_04910</name>
</gene>
<reference evidence="1" key="1">
    <citation type="journal article" date="2014" name="Int. J. Syst. Evol. Microbiol.">
        <title>Complete genome sequence of Corynebacterium casei LMG S-19264T (=DSM 44701T), isolated from a smear-ripened cheese.</title>
        <authorList>
            <consortium name="US DOE Joint Genome Institute (JGI-PGF)"/>
            <person name="Walter F."/>
            <person name="Albersmeier A."/>
            <person name="Kalinowski J."/>
            <person name="Ruckert C."/>
        </authorList>
    </citation>
    <scope>NUCLEOTIDE SEQUENCE</scope>
    <source>
        <strain evidence="1">KCTC 12870</strain>
    </source>
</reference>